<reference evidence="3" key="1">
    <citation type="journal article" date="2019" name="Int. J. Syst. Evol. Microbiol.">
        <title>The Global Catalogue of Microorganisms (GCM) 10K type strain sequencing project: providing services to taxonomists for standard genome sequencing and annotation.</title>
        <authorList>
            <consortium name="The Broad Institute Genomics Platform"/>
            <consortium name="The Broad Institute Genome Sequencing Center for Infectious Disease"/>
            <person name="Wu L."/>
            <person name="Ma J."/>
        </authorList>
    </citation>
    <scope>NUCLEOTIDE SEQUENCE [LARGE SCALE GENOMIC DNA]</scope>
    <source>
        <strain evidence="3">CGMCC 4.7177</strain>
    </source>
</reference>
<feature type="region of interest" description="Disordered" evidence="1">
    <location>
        <begin position="1"/>
        <end position="32"/>
    </location>
</feature>
<organism evidence="2 3">
    <name type="scientific">Streptomyces vulcanius</name>
    <dbReference type="NCBI Taxonomy" id="1441876"/>
    <lineage>
        <taxon>Bacteria</taxon>
        <taxon>Bacillati</taxon>
        <taxon>Actinomycetota</taxon>
        <taxon>Actinomycetes</taxon>
        <taxon>Kitasatosporales</taxon>
        <taxon>Streptomycetaceae</taxon>
        <taxon>Streptomyces</taxon>
    </lineage>
</organism>
<evidence type="ECO:0000256" key="1">
    <source>
        <dbReference type="SAM" id="MobiDB-lite"/>
    </source>
</evidence>
<dbReference type="RefSeq" id="WP_381187759.1">
    <property type="nucleotide sequence ID" value="NZ_JBHSFK010000085.1"/>
</dbReference>
<evidence type="ECO:0000313" key="2">
    <source>
        <dbReference type="EMBL" id="MFC4508499.1"/>
    </source>
</evidence>
<proteinExistence type="predicted"/>
<evidence type="ECO:0000313" key="3">
    <source>
        <dbReference type="Proteomes" id="UP001595839"/>
    </source>
</evidence>
<gene>
    <name evidence="2" type="ORF">ACFPIH_55505</name>
</gene>
<sequence>MRRTAVRAPQAEVEQPSQEAAPLPPSAPAPAPVQRQTLQTEFPFELPRGYVDEAGTVHRDGVMRLSTARDELVPLRDIRVQENPAYLSVVLLGRVITRLGTLPLVHDGVVESMFASDLAFLQDFYRQINAEGHTRATVECPHCAEPFEVELGGSRLGES</sequence>
<comment type="caution">
    <text evidence="2">The sequence shown here is derived from an EMBL/GenBank/DDBJ whole genome shotgun (WGS) entry which is preliminary data.</text>
</comment>
<name>A0ABV9B906_9ACTN</name>
<evidence type="ECO:0008006" key="4">
    <source>
        <dbReference type="Google" id="ProtNLM"/>
    </source>
</evidence>
<dbReference type="EMBL" id="JBHSFK010000085">
    <property type="protein sequence ID" value="MFC4508499.1"/>
    <property type="molecule type" value="Genomic_DNA"/>
</dbReference>
<keyword evidence="3" id="KW-1185">Reference proteome</keyword>
<dbReference type="Proteomes" id="UP001595839">
    <property type="component" value="Unassembled WGS sequence"/>
</dbReference>
<protein>
    <recommendedName>
        <fullName evidence="4">Secreted protein</fullName>
    </recommendedName>
</protein>
<accession>A0ABV9B906</accession>
<feature type="compositionally biased region" description="Pro residues" evidence="1">
    <location>
        <begin position="22"/>
        <end position="31"/>
    </location>
</feature>